<sequence>MSGEQHHPTLHDVARAAGVSVSTTSRALGNYGRISQRTRAHIRWIADELGYRPNVIARSMITGKTQSLGVVCADLSSPFFAEALRGVSDLAKERGYSILIVNTDEDLKAEQDAITLLRDKLVDGVIVAPADVQCVEHLARLQRDGRPVVLLDRTSHALEADSVTVDDVAAVARATSHLLDAGHRRIGIVTELRTARESNWLALLTGGVGRTALNPSSRRLLGYIQAHQQHGVEIDPDLVARTGDTTVASALAAAREMIESSSPTAVMSVDNTTSVGAFSAIRELGLSVPADVSFVAFDNLDWTTLVTPPLTVVEQPVYEIGRRAATALTDRLAGERDGAGEEILLETRFVERDSVAAV</sequence>
<dbReference type="AlphaFoldDB" id="A0A9D1YSQ9"/>
<evidence type="ECO:0000256" key="4">
    <source>
        <dbReference type="ARBA" id="ARBA00023163"/>
    </source>
</evidence>
<dbReference type="Gene3D" id="1.10.260.40">
    <property type="entry name" value="lambda repressor-like DNA-binding domains"/>
    <property type="match status" value="1"/>
</dbReference>
<reference evidence="6" key="2">
    <citation type="submission" date="2021-04" db="EMBL/GenBank/DDBJ databases">
        <authorList>
            <person name="Gilroy R."/>
        </authorList>
    </citation>
    <scope>NUCLEOTIDE SEQUENCE</scope>
    <source>
        <strain evidence="6">ChiGjej1B1-98</strain>
    </source>
</reference>
<evidence type="ECO:0000256" key="3">
    <source>
        <dbReference type="ARBA" id="ARBA00023125"/>
    </source>
</evidence>
<dbReference type="PANTHER" id="PTHR30146">
    <property type="entry name" value="LACI-RELATED TRANSCRIPTIONAL REPRESSOR"/>
    <property type="match status" value="1"/>
</dbReference>
<dbReference type="Proteomes" id="UP000824005">
    <property type="component" value="Unassembled WGS sequence"/>
</dbReference>
<proteinExistence type="predicted"/>
<keyword evidence="4" id="KW-0804">Transcription</keyword>
<evidence type="ECO:0000313" key="7">
    <source>
        <dbReference type="Proteomes" id="UP000824005"/>
    </source>
</evidence>
<dbReference type="PROSITE" id="PS50932">
    <property type="entry name" value="HTH_LACI_2"/>
    <property type="match status" value="1"/>
</dbReference>
<evidence type="ECO:0000256" key="1">
    <source>
        <dbReference type="ARBA" id="ARBA00022491"/>
    </source>
</evidence>
<evidence type="ECO:0000313" key="6">
    <source>
        <dbReference type="EMBL" id="HIY64958.1"/>
    </source>
</evidence>
<name>A0A9D1YSQ9_9MICO</name>
<dbReference type="Pfam" id="PF00532">
    <property type="entry name" value="Peripla_BP_1"/>
    <property type="match status" value="1"/>
</dbReference>
<dbReference type="EMBL" id="DXDC01000041">
    <property type="protein sequence ID" value="HIY64958.1"/>
    <property type="molecule type" value="Genomic_DNA"/>
</dbReference>
<organism evidence="6 7">
    <name type="scientific">Candidatus Agrococcus pullicola</name>
    <dbReference type="NCBI Taxonomy" id="2838429"/>
    <lineage>
        <taxon>Bacteria</taxon>
        <taxon>Bacillati</taxon>
        <taxon>Actinomycetota</taxon>
        <taxon>Actinomycetes</taxon>
        <taxon>Micrococcales</taxon>
        <taxon>Microbacteriaceae</taxon>
        <taxon>Agrococcus</taxon>
    </lineage>
</organism>
<dbReference type="Gene3D" id="3.40.50.2300">
    <property type="match status" value="2"/>
</dbReference>
<dbReference type="InterPro" id="IPR028082">
    <property type="entry name" value="Peripla_BP_I"/>
</dbReference>
<dbReference type="GO" id="GO:0000976">
    <property type="term" value="F:transcription cis-regulatory region binding"/>
    <property type="evidence" value="ECO:0007669"/>
    <property type="project" value="TreeGrafter"/>
</dbReference>
<dbReference type="Pfam" id="PF00356">
    <property type="entry name" value="LacI"/>
    <property type="match status" value="1"/>
</dbReference>
<dbReference type="PANTHER" id="PTHR30146:SF148">
    <property type="entry name" value="HTH-TYPE TRANSCRIPTIONAL REPRESSOR PURR-RELATED"/>
    <property type="match status" value="1"/>
</dbReference>
<keyword evidence="2" id="KW-0805">Transcription regulation</keyword>
<keyword evidence="3" id="KW-0238">DNA-binding</keyword>
<dbReference type="SMART" id="SM00354">
    <property type="entry name" value="HTH_LACI"/>
    <property type="match status" value="1"/>
</dbReference>
<evidence type="ECO:0000259" key="5">
    <source>
        <dbReference type="PROSITE" id="PS50932"/>
    </source>
</evidence>
<dbReference type="CDD" id="cd06267">
    <property type="entry name" value="PBP1_LacI_sugar_binding-like"/>
    <property type="match status" value="1"/>
</dbReference>
<protein>
    <submittedName>
        <fullName evidence="6">LacI family transcriptional regulator</fullName>
    </submittedName>
</protein>
<dbReference type="SUPFAM" id="SSF47413">
    <property type="entry name" value="lambda repressor-like DNA-binding domains"/>
    <property type="match status" value="1"/>
</dbReference>
<dbReference type="GO" id="GO:0003700">
    <property type="term" value="F:DNA-binding transcription factor activity"/>
    <property type="evidence" value="ECO:0007669"/>
    <property type="project" value="TreeGrafter"/>
</dbReference>
<gene>
    <name evidence="6" type="ORF">H9830_01615</name>
</gene>
<dbReference type="InterPro" id="IPR001761">
    <property type="entry name" value="Peripla_BP/Lac1_sug-bd_dom"/>
</dbReference>
<dbReference type="InterPro" id="IPR000843">
    <property type="entry name" value="HTH_LacI"/>
</dbReference>
<evidence type="ECO:0000256" key="2">
    <source>
        <dbReference type="ARBA" id="ARBA00023015"/>
    </source>
</evidence>
<accession>A0A9D1YSQ9</accession>
<dbReference type="InterPro" id="IPR010982">
    <property type="entry name" value="Lambda_DNA-bd_dom_sf"/>
</dbReference>
<dbReference type="CDD" id="cd01392">
    <property type="entry name" value="HTH_LacI"/>
    <property type="match status" value="1"/>
</dbReference>
<dbReference type="SUPFAM" id="SSF53822">
    <property type="entry name" value="Periplasmic binding protein-like I"/>
    <property type="match status" value="1"/>
</dbReference>
<keyword evidence="1" id="KW-0678">Repressor</keyword>
<reference evidence="6" key="1">
    <citation type="journal article" date="2021" name="PeerJ">
        <title>Extensive microbial diversity within the chicken gut microbiome revealed by metagenomics and culture.</title>
        <authorList>
            <person name="Gilroy R."/>
            <person name="Ravi A."/>
            <person name="Getino M."/>
            <person name="Pursley I."/>
            <person name="Horton D.L."/>
            <person name="Alikhan N.F."/>
            <person name="Baker D."/>
            <person name="Gharbi K."/>
            <person name="Hall N."/>
            <person name="Watson M."/>
            <person name="Adriaenssens E.M."/>
            <person name="Foster-Nyarko E."/>
            <person name="Jarju S."/>
            <person name="Secka A."/>
            <person name="Antonio M."/>
            <person name="Oren A."/>
            <person name="Chaudhuri R.R."/>
            <person name="La Ragione R."/>
            <person name="Hildebrand F."/>
            <person name="Pallen M.J."/>
        </authorList>
    </citation>
    <scope>NUCLEOTIDE SEQUENCE</scope>
    <source>
        <strain evidence="6">ChiGjej1B1-98</strain>
    </source>
</reference>
<feature type="domain" description="HTH lacI-type" evidence="5">
    <location>
        <begin position="8"/>
        <end position="62"/>
    </location>
</feature>
<comment type="caution">
    <text evidence="6">The sequence shown here is derived from an EMBL/GenBank/DDBJ whole genome shotgun (WGS) entry which is preliminary data.</text>
</comment>